<dbReference type="RefSeq" id="WP_161406220.1">
    <property type="nucleotide sequence ID" value="NZ_WTUZ01000010.1"/>
</dbReference>
<name>A0A6L8UUY6_9BACL</name>
<gene>
    <name evidence="1" type="ORF">GQF01_07820</name>
</gene>
<evidence type="ECO:0000313" key="1">
    <source>
        <dbReference type="EMBL" id="MZQ82043.1"/>
    </source>
</evidence>
<dbReference type="AlphaFoldDB" id="A0A6L8UUY6"/>
<comment type="caution">
    <text evidence="1">The sequence shown here is derived from an EMBL/GenBank/DDBJ whole genome shotgun (WGS) entry which is preliminary data.</text>
</comment>
<dbReference type="EMBL" id="WTUZ01000010">
    <property type="protein sequence ID" value="MZQ82043.1"/>
    <property type="molecule type" value="Genomic_DNA"/>
</dbReference>
<sequence length="70" mass="7894">MRMSILFNKKSVLVNFVGTDHKLLPALLNALQNNRLTMTNLIKSIESVDLFTSEAIIYSKDGNKARVPIF</sequence>
<evidence type="ECO:0000313" key="2">
    <source>
        <dbReference type="Proteomes" id="UP000481087"/>
    </source>
</evidence>
<keyword evidence="2" id="KW-1185">Reference proteome</keyword>
<dbReference type="Proteomes" id="UP000481087">
    <property type="component" value="Unassembled WGS sequence"/>
</dbReference>
<proteinExistence type="predicted"/>
<organism evidence="1 2">
    <name type="scientific">Paenibacillus silvestris</name>
    <dbReference type="NCBI Taxonomy" id="2606219"/>
    <lineage>
        <taxon>Bacteria</taxon>
        <taxon>Bacillati</taxon>
        <taxon>Bacillota</taxon>
        <taxon>Bacilli</taxon>
        <taxon>Bacillales</taxon>
        <taxon>Paenibacillaceae</taxon>
        <taxon>Paenibacillus</taxon>
    </lineage>
</organism>
<protein>
    <submittedName>
        <fullName evidence="1">Uncharacterized protein</fullName>
    </submittedName>
</protein>
<reference evidence="1 2" key="1">
    <citation type="submission" date="2019-12" db="EMBL/GenBank/DDBJ databases">
        <title>Paenibacillus sp. nov. sp. isolated from soil.</title>
        <authorList>
            <person name="Kim J."/>
            <person name="Jeong S.E."/>
            <person name="Jung H.S."/>
            <person name="Jeon C.O."/>
        </authorList>
    </citation>
    <scope>NUCLEOTIDE SEQUENCE [LARGE SCALE GENOMIC DNA]</scope>
    <source>
        <strain evidence="1 2">5J-6</strain>
    </source>
</reference>
<accession>A0A6L8UUY6</accession>